<dbReference type="EMBL" id="JBHTKY010000001">
    <property type="protein sequence ID" value="MFD1164194.1"/>
    <property type="molecule type" value="Genomic_DNA"/>
</dbReference>
<reference evidence="2" key="1">
    <citation type="journal article" date="2019" name="Int. J. Syst. Evol. Microbiol.">
        <title>The Global Catalogue of Microorganisms (GCM) 10K type strain sequencing project: providing services to taxonomists for standard genome sequencing and annotation.</title>
        <authorList>
            <consortium name="The Broad Institute Genomics Platform"/>
            <consortium name="The Broad Institute Genome Sequencing Center for Infectious Disease"/>
            <person name="Wu L."/>
            <person name="Ma J."/>
        </authorList>
    </citation>
    <scope>NUCLEOTIDE SEQUENCE [LARGE SCALE GENOMIC DNA]</scope>
    <source>
        <strain evidence="2">CCUG 52468</strain>
    </source>
</reference>
<evidence type="ECO:0000313" key="2">
    <source>
        <dbReference type="Proteomes" id="UP001597205"/>
    </source>
</evidence>
<protein>
    <submittedName>
        <fullName evidence="1">Uncharacterized protein</fullName>
    </submittedName>
</protein>
<dbReference type="Proteomes" id="UP001597205">
    <property type="component" value="Unassembled WGS sequence"/>
</dbReference>
<gene>
    <name evidence="1" type="ORF">ACFQ2C_01100</name>
</gene>
<evidence type="ECO:0000313" key="1">
    <source>
        <dbReference type="EMBL" id="MFD1164194.1"/>
    </source>
</evidence>
<comment type="caution">
    <text evidence="1">The sequence shown here is derived from an EMBL/GenBank/DDBJ whole genome shotgun (WGS) entry which is preliminary data.</text>
</comment>
<accession>A0ABW3RGC1</accession>
<proteinExistence type="predicted"/>
<name>A0ABW3RGC1_9SPHI</name>
<sequence length="117" mass="12952">MKTRTYGTTSGLRYIEYTATETASPYPKIRLRMNFNGQGIAIDILNLVGLNFGSTYGLSVHIWSNDEGANVLISLGGWYYYANNLGSAVNLELLNIGLLGTINVIQTPFKNIRCVRN</sequence>
<dbReference type="RefSeq" id="WP_380894433.1">
    <property type="nucleotide sequence ID" value="NZ_JBHTKY010000001.1"/>
</dbReference>
<keyword evidence="2" id="KW-1185">Reference proteome</keyword>
<organism evidence="1 2">
    <name type="scientific">Sphingobacterium daejeonense</name>
    <dbReference type="NCBI Taxonomy" id="371142"/>
    <lineage>
        <taxon>Bacteria</taxon>
        <taxon>Pseudomonadati</taxon>
        <taxon>Bacteroidota</taxon>
        <taxon>Sphingobacteriia</taxon>
        <taxon>Sphingobacteriales</taxon>
        <taxon>Sphingobacteriaceae</taxon>
        <taxon>Sphingobacterium</taxon>
    </lineage>
</organism>